<dbReference type="SUPFAM" id="SSF53649">
    <property type="entry name" value="Alkaline phosphatase-like"/>
    <property type="match status" value="1"/>
</dbReference>
<feature type="domain" description="Phosphoethanolamine transferase N-terminal" evidence="10">
    <location>
        <begin position="56"/>
        <end position="209"/>
    </location>
</feature>
<dbReference type="InterPro" id="IPR017850">
    <property type="entry name" value="Alkaline_phosphatase_core_sf"/>
</dbReference>
<dbReference type="Gene3D" id="3.40.720.10">
    <property type="entry name" value="Alkaline Phosphatase, subunit A"/>
    <property type="match status" value="1"/>
</dbReference>
<feature type="transmembrane region" description="Helical" evidence="8">
    <location>
        <begin position="12"/>
        <end position="31"/>
    </location>
</feature>
<dbReference type="EMBL" id="CP029822">
    <property type="protein sequence ID" value="AZS49823.1"/>
    <property type="molecule type" value="Genomic_DNA"/>
</dbReference>
<dbReference type="GO" id="GO:0005886">
    <property type="term" value="C:plasma membrane"/>
    <property type="evidence" value="ECO:0007669"/>
    <property type="project" value="UniProtKB-SubCell"/>
</dbReference>
<dbReference type="PANTHER" id="PTHR30443:SF0">
    <property type="entry name" value="PHOSPHOETHANOLAMINE TRANSFERASE EPTA"/>
    <property type="match status" value="1"/>
</dbReference>
<comment type="subcellular location">
    <subcellularLocation>
        <location evidence="1">Cell inner membrane</location>
        <topology evidence="1">Multi-pass membrane protein</topology>
    </subcellularLocation>
</comment>
<feature type="transmembrane region" description="Helical" evidence="8">
    <location>
        <begin position="43"/>
        <end position="69"/>
    </location>
</feature>
<dbReference type="Proteomes" id="UP000273143">
    <property type="component" value="Chromosome"/>
</dbReference>
<evidence type="ECO:0000259" key="9">
    <source>
        <dbReference type="Pfam" id="PF00884"/>
    </source>
</evidence>
<feature type="transmembrane region" description="Helical" evidence="8">
    <location>
        <begin position="152"/>
        <end position="174"/>
    </location>
</feature>
<keyword evidence="5 8" id="KW-0812">Transmembrane</keyword>
<keyword evidence="3" id="KW-0997">Cell inner membrane</keyword>
<name>A0A3Q9JHU2_9GAMM</name>
<evidence type="ECO:0000256" key="8">
    <source>
        <dbReference type="SAM" id="Phobius"/>
    </source>
</evidence>
<dbReference type="RefSeq" id="WP_127161998.1">
    <property type="nucleotide sequence ID" value="NZ_CP029822.1"/>
</dbReference>
<evidence type="ECO:0000256" key="1">
    <source>
        <dbReference type="ARBA" id="ARBA00004429"/>
    </source>
</evidence>
<evidence type="ECO:0000256" key="3">
    <source>
        <dbReference type="ARBA" id="ARBA00022519"/>
    </source>
</evidence>
<accession>A0A3Q9JHU2</accession>
<sequence length="543" mass="61661">MFILKRLSCNNLTFVIVCAAFFTLFQNIAFFSKTIHLLGMSSLMDYVLVSSFFVFIFCFINILFSIILVSYIRKPIIILFLFCSAFANYFSYFYGIYIDKDMIQNLAQTNIGEAEALITFKLIVWVFIFAVLPSIWVILVKDNKRFSLFKTVGYRFLNIVISLVVLLSVSYPLYNQYAFFLREKTNAQFTKFITPSNYIQSVISYAKGEYLKSIPFVHIGEDAALQEVPGQKKKLMIVVVGETSRAMNFSLNGYEKETNPLLQKQSIINFTNARSCGTATAVSVPCMFSVMPREDYEGAQAERQDNLLDILQRASVSILWKENDSSCKDVCDRVPTIKLDEVLPKEKCSGGLCDDIELLNGLDQYIANLKGNAVIVLHTNGSHGPAYYQRYQKAQEKFTPACSTNAVDTCTREELINAYDNTIVNVDYVVNSVIELLKQHSKQYSAAMIYLSDHGESLGENGIYLHGITPYALAPKEQTHIPMILWLSRDFTQDKGIDNDCLMAYAKNNQVSHDNLFHTVLGGMNVMTSLYDPKLDLFRRCEK</sequence>
<evidence type="ECO:0000259" key="10">
    <source>
        <dbReference type="Pfam" id="PF08019"/>
    </source>
</evidence>
<proteinExistence type="predicted"/>
<dbReference type="InterPro" id="IPR012549">
    <property type="entry name" value="EptA-like_N"/>
</dbReference>
<evidence type="ECO:0000256" key="7">
    <source>
        <dbReference type="ARBA" id="ARBA00023136"/>
    </source>
</evidence>
<keyword evidence="4 11" id="KW-0808">Transferase</keyword>
<protein>
    <submittedName>
        <fullName evidence="11">Phosphoethanolamine transferase EptA</fullName>
    </submittedName>
</protein>
<dbReference type="GO" id="GO:0016776">
    <property type="term" value="F:phosphotransferase activity, phosphate group as acceptor"/>
    <property type="evidence" value="ECO:0007669"/>
    <property type="project" value="TreeGrafter"/>
</dbReference>
<dbReference type="Pfam" id="PF00884">
    <property type="entry name" value="Sulfatase"/>
    <property type="match status" value="1"/>
</dbReference>
<dbReference type="Pfam" id="PF08019">
    <property type="entry name" value="EptA_B_N"/>
    <property type="match status" value="1"/>
</dbReference>
<evidence type="ECO:0000313" key="12">
    <source>
        <dbReference type="Proteomes" id="UP000273143"/>
    </source>
</evidence>
<keyword evidence="7 8" id="KW-0472">Membrane</keyword>
<dbReference type="CDD" id="cd16017">
    <property type="entry name" value="LptA"/>
    <property type="match status" value="1"/>
</dbReference>
<evidence type="ECO:0000313" key="11">
    <source>
        <dbReference type="EMBL" id="AZS49823.1"/>
    </source>
</evidence>
<dbReference type="GO" id="GO:0009244">
    <property type="term" value="P:lipopolysaccharide core region biosynthetic process"/>
    <property type="evidence" value="ECO:0007669"/>
    <property type="project" value="TreeGrafter"/>
</dbReference>
<dbReference type="PANTHER" id="PTHR30443">
    <property type="entry name" value="INNER MEMBRANE PROTEIN"/>
    <property type="match status" value="1"/>
</dbReference>
<keyword evidence="12" id="KW-1185">Reference proteome</keyword>
<feature type="domain" description="Sulfatase N-terminal" evidence="9">
    <location>
        <begin position="235"/>
        <end position="525"/>
    </location>
</feature>
<evidence type="ECO:0000256" key="6">
    <source>
        <dbReference type="ARBA" id="ARBA00022989"/>
    </source>
</evidence>
<organism evidence="11 12">
    <name type="scientific">Entomomonas moraniae</name>
    <dbReference type="NCBI Taxonomy" id="2213226"/>
    <lineage>
        <taxon>Bacteria</taxon>
        <taxon>Pseudomonadati</taxon>
        <taxon>Pseudomonadota</taxon>
        <taxon>Gammaproteobacteria</taxon>
        <taxon>Pseudomonadales</taxon>
        <taxon>Pseudomonadaceae</taxon>
        <taxon>Entomomonas</taxon>
    </lineage>
</organism>
<keyword evidence="2" id="KW-1003">Cell membrane</keyword>
<keyword evidence="6 8" id="KW-1133">Transmembrane helix</keyword>
<dbReference type="InterPro" id="IPR000917">
    <property type="entry name" value="Sulfatase_N"/>
</dbReference>
<gene>
    <name evidence="11" type="primary">eptA</name>
    <name evidence="11" type="ORF">DM558_03075</name>
</gene>
<dbReference type="AlphaFoldDB" id="A0A3Q9JHU2"/>
<feature type="transmembrane region" description="Helical" evidence="8">
    <location>
        <begin position="76"/>
        <end position="98"/>
    </location>
</feature>
<feature type="transmembrane region" description="Helical" evidence="8">
    <location>
        <begin position="118"/>
        <end position="140"/>
    </location>
</feature>
<dbReference type="KEGG" id="emo:DM558_03075"/>
<dbReference type="NCBIfam" id="NF008619">
    <property type="entry name" value="PRK11598.1"/>
    <property type="match status" value="1"/>
</dbReference>
<dbReference type="NCBIfam" id="NF028537">
    <property type="entry name" value="P_eth_NH2_trans"/>
    <property type="match status" value="1"/>
</dbReference>
<dbReference type="InterPro" id="IPR058130">
    <property type="entry name" value="PEA_transf_C"/>
</dbReference>
<evidence type="ECO:0000256" key="2">
    <source>
        <dbReference type="ARBA" id="ARBA00022475"/>
    </source>
</evidence>
<reference evidence="12" key="1">
    <citation type="submission" date="2018-06" db="EMBL/GenBank/DDBJ databases">
        <title>Complete genome of Pseudomonas insecticola strain QZS01.</title>
        <authorList>
            <person name="Wang J."/>
            <person name="Su Q."/>
        </authorList>
    </citation>
    <scope>NUCLEOTIDE SEQUENCE [LARGE SCALE GENOMIC DNA]</scope>
    <source>
        <strain evidence="12">QZS01</strain>
    </source>
</reference>
<evidence type="ECO:0000256" key="4">
    <source>
        <dbReference type="ARBA" id="ARBA00022679"/>
    </source>
</evidence>
<dbReference type="InterPro" id="IPR040423">
    <property type="entry name" value="PEA_transferase"/>
</dbReference>
<evidence type="ECO:0000256" key="5">
    <source>
        <dbReference type="ARBA" id="ARBA00022692"/>
    </source>
</evidence>